<comment type="pathway">
    <text evidence="2 10">Amino-acid biosynthesis; L-histidine biosynthesis; L-histidine from 5-phospho-alpha-D-ribose 1-diphosphate: step 1/9.</text>
</comment>
<dbReference type="AlphaFoldDB" id="A0A5C1QP50"/>
<keyword evidence="7 10" id="KW-0028">Amino-acid biosynthesis</keyword>
<feature type="binding site" evidence="11">
    <location>
        <position position="129"/>
    </location>
    <ligand>
        <name>L-histidine</name>
        <dbReference type="ChEBI" id="CHEBI:57595"/>
    </ligand>
</feature>
<feature type="binding site" evidence="11">
    <location>
        <begin position="81"/>
        <end position="83"/>
    </location>
    <ligand>
        <name>L-histidine</name>
        <dbReference type="ChEBI" id="CHEBI:57595"/>
    </ligand>
</feature>
<name>A0A5C1QP50_9SPIO</name>
<comment type="similarity">
    <text evidence="3 10">Belongs to the class-II aminoacyl-tRNA synthetase family. HisZ subfamily.</text>
</comment>
<evidence type="ECO:0000256" key="4">
    <source>
        <dbReference type="ARBA" id="ARBA00011738"/>
    </source>
</evidence>
<dbReference type="InterPro" id="IPR045864">
    <property type="entry name" value="aa-tRNA-synth_II/BPL/LPL"/>
</dbReference>
<comment type="function">
    <text evidence="9 10">Required for the first step of histidine biosynthesis. May allow the feedback regulation of ATP phosphoribosyltransferase activity by histidine.</text>
</comment>
<dbReference type="Gene3D" id="3.30.930.10">
    <property type="entry name" value="Bira Bifunctional Protein, Domain 2"/>
    <property type="match status" value="1"/>
</dbReference>
<evidence type="ECO:0000256" key="6">
    <source>
        <dbReference type="ARBA" id="ARBA00022490"/>
    </source>
</evidence>
<evidence type="ECO:0000256" key="1">
    <source>
        <dbReference type="ARBA" id="ARBA00004496"/>
    </source>
</evidence>
<dbReference type="GO" id="GO:0016757">
    <property type="term" value="F:glycosyltransferase activity"/>
    <property type="evidence" value="ECO:0007669"/>
    <property type="project" value="UniProtKB-KW"/>
</dbReference>
<dbReference type="UniPathway" id="UPA00031">
    <property type="reaction ID" value="UER00006"/>
</dbReference>
<dbReference type="InterPro" id="IPR004516">
    <property type="entry name" value="HisRS/HisZ"/>
</dbReference>
<dbReference type="Proteomes" id="UP000324209">
    <property type="component" value="Chromosome"/>
</dbReference>
<evidence type="ECO:0000259" key="12">
    <source>
        <dbReference type="PROSITE" id="PS50862"/>
    </source>
</evidence>
<dbReference type="Pfam" id="PF13393">
    <property type="entry name" value="tRNA-synt_His"/>
    <property type="match status" value="1"/>
</dbReference>
<evidence type="ECO:0000256" key="11">
    <source>
        <dbReference type="PIRSR" id="PIRSR001549-1"/>
    </source>
</evidence>
<sequence length="357" mass="40850">MKNNLLRLPQGTESLYLEETFRHRKILRHMEDLTERWGYMPVQTPVFDFYDNYRTLLDSKLDDQTYKLIDREGDLLMLRSDITLFLARQMGMILTEEELPVRVYYSDSILRYQDHEDISSHEFFQTGCELIGKPGLEGDLEILFLLAELLENFKLPTSRIHVGSTLVFQTIAGALNEEDSRLLAQYLQTREESEIRKTLGRAYKKEDASALTALLLFIGTGEDFALQKVQWDTLLDGTLKESLDHLKAISDSWSAVEGFDEMFNIDLSETGNQAYYSGIVFNAYTEGCGTSVASGGRYDGLMDHFGYRGDKPASSIGFSMFLRKLETLSTMKIPESMVSKKMDENMSALEKLTETRK</sequence>
<dbReference type="OrthoDB" id="9800814at2"/>
<gene>
    <name evidence="10" type="primary">hisZ</name>
    <name evidence="13" type="ORF">EXM22_08180</name>
</gene>
<evidence type="ECO:0000256" key="10">
    <source>
        <dbReference type="HAMAP-Rule" id="MF_00125"/>
    </source>
</evidence>
<reference evidence="13 14" key="1">
    <citation type="submission" date="2019-02" db="EMBL/GenBank/DDBJ databases">
        <title>Complete Genome Sequence and Methylome Analysis of free living Spirochaetas.</title>
        <authorList>
            <person name="Fomenkov A."/>
            <person name="Dubinina G."/>
            <person name="Leshcheva N."/>
            <person name="Mikheeva N."/>
            <person name="Grabovich M."/>
            <person name="Vincze T."/>
            <person name="Roberts R.J."/>
        </authorList>
    </citation>
    <scope>NUCLEOTIDE SEQUENCE [LARGE SCALE GENOMIC DNA]</scope>
    <source>
        <strain evidence="13 14">K2</strain>
    </source>
</reference>
<comment type="subunit">
    <text evidence="4">Homodimer.</text>
</comment>
<feature type="domain" description="Aminoacyl-transfer RNA synthetases class-II family profile" evidence="12">
    <location>
        <begin position="33"/>
        <end position="204"/>
    </location>
</feature>
<dbReference type="InterPro" id="IPR004517">
    <property type="entry name" value="HisZ"/>
</dbReference>
<evidence type="ECO:0000256" key="8">
    <source>
        <dbReference type="ARBA" id="ARBA00023102"/>
    </source>
</evidence>
<dbReference type="RefSeq" id="WP_149486042.1">
    <property type="nucleotide sequence ID" value="NZ_CP036150.1"/>
</dbReference>
<feature type="binding site" evidence="11">
    <location>
        <position position="125"/>
    </location>
    <ligand>
        <name>L-histidine</name>
        <dbReference type="ChEBI" id="CHEBI:57595"/>
    </ligand>
</feature>
<dbReference type="GO" id="GO:0000105">
    <property type="term" value="P:L-histidine biosynthetic process"/>
    <property type="evidence" value="ECO:0007669"/>
    <property type="project" value="UniProtKB-UniRule"/>
</dbReference>
<dbReference type="SUPFAM" id="SSF55681">
    <property type="entry name" value="Class II aaRS and biotin synthetases"/>
    <property type="match status" value="1"/>
</dbReference>
<dbReference type="GO" id="GO:0005737">
    <property type="term" value="C:cytoplasm"/>
    <property type="evidence" value="ECO:0007669"/>
    <property type="project" value="UniProtKB-SubCell"/>
</dbReference>
<dbReference type="KEGG" id="ock:EXM22_08180"/>
<protein>
    <recommendedName>
        <fullName evidence="5 10">ATP phosphoribosyltransferase regulatory subunit</fullName>
    </recommendedName>
</protein>
<evidence type="ECO:0000256" key="7">
    <source>
        <dbReference type="ARBA" id="ARBA00022605"/>
    </source>
</evidence>
<dbReference type="EMBL" id="CP036150">
    <property type="protein sequence ID" value="QEN07962.1"/>
    <property type="molecule type" value="Genomic_DNA"/>
</dbReference>
<proteinExistence type="inferred from homology"/>
<evidence type="ECO:0000313" key="13">
    <source>
        <dbReference type="EMBL" id="QEN07962.1"/>
    </source>
</evidence>
<dbReference type="GO" id="GO:0004821">
    <property type="term" value="F:histidine-tRNA ligase activity"/>
    <property type="evidence" value="ECO:0007669"/>
    <property type="project" value="TreeGrafter"/>
</dbReference>
<evidence type="ECO:0000256" key="5">
    <source>
        <dbReference type="ARBA" id="ARBA00020397"/>
    </source>
</evidence>
<dbReference type="PROSITE" id="PS50862">
    <property type="entry name" value="AA_TRNA_LIGASE_II"/>
    <property type="match status" value="1"/>
</dbReference>
<evidence type="ECO:0000256" key="9">
    <source>
        <dbReference type="ARBA" id="ARBA00025246"/>
    </source>
</evidence>
<feature type="binding site" evidence="11">
    <location>
        <begin position="275"/>
        <end position="276"/>
    </location>
    <ligand>
        <name>L-histidine</name>
        <dbReference type="ChEBI" id="CHEBI:57595"/>
    </ligand>
</feature>
<dbReference type="HAMAP" id="MF_00125">
    <property type="entry name" value="HisZ"/>
    <property type="match status" value="1"/>
</dbReference>
<keyword evidence="13" id="KW-0328">Glycosyltransferase</keyword>
<comment type="miscellaneous">
    <text evidence="10">This function is generally fulfilled by the C-terminal part of HisG, which is missing in some bacteria such as this one.</text>
</comment>
<comment type="subunit">
    <text evidence="10">Heteromultimer composed of HisG and HisZ subunits.</text>
</comment>
<dbReference type="PIRSF" id="PIRSF001549">
    <property type="entry name" value="His-tRNA_synth"/>
    <property type="match status" value="1"/>
</dbReference>
<dbReference type="PANTHER" id="PTHR43707">
    <property type="entry name" value="HISTIDYL-TRNA SYNTHETASE"/>
    <property type="match status" value="1"/>
</dbReference>
<feature type="binding site" evidence="11">
    <location>
        <position position="111"/>
    </location>
    <ligand>
        <name>L-histidine</name>
        <dbReference type="ChEBI" id="CHEBI:57595"/>
    </ligand>
</feature>
<organism evidence="13 14">
    <name type="scientific">Oceanispirochaeta crateris</name>
    <dbReference type="NCBI Taxonomy" id="2518645"/>
    <lineage>
        <taxon>Bacteria</taxon>
        <taxon>Pseudomonadati</taxon>
        <taxon>Spirochaetota</taxon>
        <taxon>Spirochaetia</taxon>
        <taxon>Spirochaetales</taxon>
        <taxon>Spirochaetaceae</taxon>
        <taxon>Oceanispirochaeta</taxon>
    </lineage>
</organism>
<dbReference type="GO" id="GO:0006427">
    <property type="term" value="P:histidyl-tRNA aminoacylation"/>
    <property type="evidence" value="ECO:0007669"/>
    <property type="project" value="TreeGrafter"/>
</dbReference>
<evidence type="ECO:0000256" key="3">
    <source>
        <dbReference type="ARBA" id="ARBA00005539"/>
    </source>
</evidence>
<dbReference type="PANTHER" id="PTHR43707:SF6">
    <property type="entry name" value="ATP PHOSPHORIBOSYLTRANSFERASE REGULATORY SUBUNIT"/>
    <property type="match status" value="1"/>
</dbReference>
<comment type="subcellular location">
    <subcellularLocation>
        <location evidence="1 10">Cytoplasm</location>
    </subcellularLocation>
</comment>
<keyword evidence="14" id="KW-1185">Reference proteome</keyword>
<dbReference type="InterPro" id="IPR006195">
    <property type="entry name" value="aa-tRNA-synth_II"/>
</dbReference>
<evidence type="ECO:0000313" key="14">
    <source>
        <dbReference type="Proteomes" id="UP000324209"/>
    </source>
</evidence>
<evidence type="ECO:0000256" key="2">
    <source>
        <dbReference type="ARBA" id="ARBA00004667"/>
    </source>
</evidence>
<dbReference type="InterPro" id="IPR041715">
    <property type="entry name" value="HisRS-like_core"/>
</dbReference>
<accession>A0A5C1QP50</accession>
<keyword evidence="13" id="KW-0808">Transferase</keyword>
<keyword evidence="6 10" id="KW-0963">Cytoplasm</keyword>
<keyword evidence="8 10" id="KW-0368">Histidine biosynthesis</keyword>